<gene>
    <name evidence="1" type="ORF">MEUPH1_LOCUS17964</name>
</gene>
<dbReference type="AlphaFoldDB" id="A0AAV0X3X8"/>
<reference evidence="1 2" key="1">
    <citation type="submission" date="2023-01" db="EMBL/GenBank/DDBJ databases">
        <authorList>
            <person name="Whitehead M."/>
        </authorList>
    </citation>
    <scope>NUCLEOTIDE SEQUENCE [LARGE SCALE GENOMIC DNA]</scope>
</reference>
<dbReference type="Proteomes" id="UP001160148">
    <property type="component" value="Unassembled WGS sequence"/>
</dbReference>
<name>A0AAV0X3X8_9HEMI</name>
<keyword evidence="2" id="KW-1185">Reference proteome</keyword>
<organism evidence="1 2">
    <name type="scientific">Macrosiphum euphorbiae</name>
    <name type="common">potato aphid</name>
    <dbReference type="NCBI Taxonomy" id="13131"/>
    <lineage>
        <taxon>Eukaryota</taxon>
        <taxon>Metazoa</taxon>
        <taxon>Ecdysozoa</taxon>
        <taxon>Arthropoda</taxon>
        <taxon>Hexapoda</taxon>
        <taxon>Insecta</taxon>
        <taxon>Pterygota</taxon>
        <taxon>Neoptera</taxon>
        <taxon>Paraneoptera</taxon>
        <taxon>Hemiptera</taxon>
        <taxon>Sternorrhyncha</taxon>
        <taxon>Aphidomorpha</taxon>
        <taxon>Aphidoidea</taxon>
        <taxon>Aphididae</taxon>
        <taxon>Macrosiphini</taxon>
        <taxon>Macrosiphum</taxon>
    </lineage>
</organism>
<evidence type="ECO:0000313" key="2">
    <source>
        <dbReference type="Proteomes" id="UP001160148"/>
    </source>
</evidence>
<comment type="caution">
    <text evidence="1">The sequence shown here is derived from an EMBL/GenBank/DDBJ whole genome shotgun (WGS) entry which is preliminary data.</text>
</comment>
<evidence type="ECO:0000313" key="1">
    <source>
        <dbReference type="EMBL" id="CAI6362950.1"/>
    </source>
</evidence>
<proteinExistence type="predicted"/>
<protein>
    <recommendedName>
        <fullName evidence="3">Transposase</fullName>
    </recommendedName>
</protein>
<evidence type="ECO:0008006" key="3">
    <source>
        <dbReference type="Google" id="ProtNLM"/>
    </source>
</evidence>
<sequence length="93" mass="10279">MLNPWAGEYGQLWNLSSKRRCTGVEGRLGIERMTSIRPSASSLIAKSRLTTAAFSALFKVTSADEWTTLPPSSQRAGCLGHRQRWPCRPSISV</sequence>
<dbReference type="EMBL" id="CARXXK010000003">
    <property type="protein sequence ID" value="CAI6362950.1"/>
    <property type="molecule type" value="Genomic_DNA"/>
</dbReference>
<accession>A0AAV0X3X8</accession>